<evidence type="ECO:0000313" key="3">
    <source>
        <dbReference type="Proteomes" id="UP001516400"/>
    </source>
</evidence>
<comment type="caution">
    <text evidence="2">The sequence shown here is derived from an EMBL/GenBank/DDBJ whole genome shotgun (WGS) entry which is preliminary data.</text>
</comment>
<gene>
    <name evidence="2" type="ORF">HHI36_021121</name>
</gene>
<evidence type="ECO:0000313" key="2">
    <source>
        <dbReference type="EMBL" id="KAL3270584.1"/>
    </source>
</evidence>
<dbReference type="AlphaFoldDB" id="A0ABD2MVY4"/>
<dbReference type="EMBL" id="JABFTP020000042">
    <property type="protein sequence ID" value="KAL3270584.1"/>
    <property type="molecule type" value="Genomic_DNA"/>
</dbReference>
<proteinExistence type="predicted"/>
<evidence type="ECO:0000256" key="1">
    <source>
        <dbReference type="SAM" id="MobiDB-lite"/>
    </source>
</evidence>
<organism evidence="2 3">
    <name type="scientific">Cryptolaemus montrouzieri</name>
    <dbReference type="NCBI Taxonomy" id="559131"/>
    <lineage>
        <taxon>Eukaryota</taxon>
        <taxon>Metazoa</taxon>
        <taxon>Ecdysozoa</taxon>
        <taxon>Arthropoda</taxon>
        <taxon>Hexapoda</taxon>
        <taxon>Insecta</taxon>
        <taxon>Pterygota</taxon>
        <taxon>Neoptera</taxon>
        <taxon>Endopterygota</taxon>
        <taxon>Coleoptera</taxon>
        <taxon>Polyphaga</taxon>
        <taxon>Cucujiformia</taxon>
        <taxon>Coccinelloidea</taxon>
        <taxon>Coccinellidae</taxon>
        <taxon>Scymninae</taxon>
        <taxon>Scymnini</taxon>
        <taxon>Cryptolaemus</taxon>
    </lineage>
</organism>
<dbReference type="Proteomes" id="UP001516400">
    <property type="component" value="Unassembled WGS sequence"/>
</dbReference>
<accession>A0ABD2MVY4</accession>
<reference evidence="2 3" key="1">
    <citation type="journal article" date="2021" name="BMC Biol.">
        <title>Horizontally acquired antibacterial genes associated with adaptive radiation of ladybird beetles.</title>
        <authorList>
            <person name="Li H.S."/>
            <person name="Tang X.F."/>
            <person name="Huang Y.H."/>
            <person name="Xu Z.Y."/>
            <person name="Chen M.L."/>
            <person name="Du X.Y."/>
            <person name="Qiu B.Y."/>
            <person name="Chen P.T."/>
            <person name="Zhang W."/>
            <person name="Slipinski A."/>
            <person name="Escalona H.E."/>
            <person name="Waterhouse R.M."/>
            <person name="Zwick A."/>
            <person name="Pang H."/>
        </authorList>
    </citation>
    <scope>NUCLEOTIDE SEQUENCE [LARGE SCALE GENOMIC DNA]</scope>
    <source>
        <strain evidence="2">SYSU2018</strain>
    </source>
</reference>
<keyword evidence="3" id="KW-1185">Reference proteome</keyword>
<sequence>MKRKGDIIRRPNGPRGQTRRMNEGQYKPLYRYEDSIDTVPCQRLIAIKLDLNSTLADPPATAAVLPISASITFKQLEEQALIPQPPSLLAGFSSKSSTKKSRKSESTDSAEFRITFCVRLKHPRHWRLPIRALAGLRSRRKSKVNFYDVFTDSPYLGRLGNKSTDRDTHKNEKFAARCYVSDFVIGHARPTRSKVPEGNREKRRTR</sequence>
<name>A0ABD2MVY4_9CUCU</name>
<feature type="region of interest" description="Disordered" evidence="1">
    <location>
        <begin position="1"/>
        <end position="24"/>
    </location>
</feature>
<protein>
    <submittedName>
        <fullName evidence="2">Uncharacterized protein</fullName>
    </submittedName>
</protein>